<comment type="subcellular location">
    <subcellularLocation>
        <location evidence="14">Membrane</location>
        <topology evidence="14">Multi-pass membrane protein</topology>
    </subcellularLocation>
    <subcellularLocation>
        <location evidence="1">Mitochondrion inner membrane</location>
        <topology evidence="1">Multi-pass membrane protein</topology>
    </subcellularLocation>
</comment>
<dbReference type="GO" id="GO:0140021">
    <property type="term" value="P:mitochondrial ADP transmembrane transport"/>
    <property type="evidence" value="ECO:0007669"/>
    <property type="project" value="InterPro"/>
</dbReference>
<evidence type="ECO:0000256" key="5">
    <source>
        <dbReference type="ARBA" id="ARBA00022692"/>
    </source>
</evidence>
<evidence type="ECO:0000256" key="13">
    <source>
        <dbReference type="RuleBase" id="RU000488"/>
    </source>
</evidence>
<dbReference type="VEuPathDB" id="FungiDB:RhiirA1_536489"/>
<protein>
    <recommendedName>
        <fullName evidence="14">ADP/ATP translocase</fullName>
    </recommendedName>
    <alternativeName>
        <fullName evidence="14">ADP,ATP carrier protein</fullName>
    </alternativeName>
</protein>
<name>A0A2N0RPJ8_9GLOM</name>
<dbReference type="AlphaFoldDB" id="A0A2N0RPJ8"/>
<comment type="subunit">
    <text evidence="14">Monomer.</text>
</comment>
<feature type="repeat" description="Solcar" evidence="12">
    <location>
        <begin position="42"/>
        <end position="110"/>
    </location>
</feature>
<dbReference type="Gene3D" id="1.50.40.10">
    <property type="entry name" value="Mitochondrial carrier domain"/>
    <property type="match status" value="1"/>
</dbReference>
<keyword evidence="3 13" id="KW-0813">Transport</keyword>
<keyword evidence="4" id="KW-0050">Antiport</keyword>
<organism evidence="15 16">
    <name type="scientific">Rhizophagus irregularis</name>
    <dbReference type="NCBI Taxonomy" id="588596"/>
    <lineage>
        <taxon>Eukaryota</taxon>
        <taxon>Fungi</taxon>
        <taxon>Fungi incertae sedis</taxon>
        <taxon>Mucoromycota</taxon>
        <taxon>Glomeromycotina</taxon>
        <taxon>Glomeromycetes</taxon>
        <taxon>Glomerales</taxon>
        <taxon>Glomeraceae</taxon>
        <taxon>Rhizophagus</taxon>
    </lineage>
</organism>
<evidence type="ECO:0000313" key="15">
    <source>
        <dbReference type="EMBL" id="PKC65244.1"/>
    </source>
</evidence>
<dbReference type="SUPFAM" id="SSF103506">
    <property type="entry name" value="Mitochondrial carrier"/>
    <property type="match status" value="1"/>
</dbReference>
<dbReference type="VEuPathDB" id="FungiDB:RhiirFUN_026297"/>
<dbReference type="InterPro" id="IPR023395">
    <property type="entry name" value="MCP_dom_sf"/>
</dbReference>
<keyword evidence="9" id="KW-0496">Mitochondrion</keyword>
<dbReference type="InterPro" id="IPR002113">
    <property type="entry name" value="ADT_euk_type"/>
</dbReference>
<gene>
    <name evidence="15" type="ORF">RhiirA1_536489</name>
</gene>
<accession>A0A2N0RPJ8</accession>
<dbReference type="PANTHER" id="PTHR45635:SF14">
    <property type="entry name" value="ADP_ATP TRANSLOCASE"/>
    <property type="match status" value="1"/>
</dbReference>
<evidence type="ECO:0000256" key="12">
    <source>
        <dbReference type="PROSITE-ProRule" id="PRU00282"/>
    </source>
</evidence>
<keyword evidence="8" id="KW-1133">Transmembrane helix</keyword>
<dbReference type="GO" id="GO:1990544">
    <property type="term" value="P:mitochondrial ATP transmembrane transport"/>
    <property type="evidence" value="ECO:0007669"/>
    <property type="project" value="InterPro"/>
</dbReference>
<dbReference type="EMBL" id="LLXH01000559">
    <property type="protein sequence ID" value="PKC65244.1"/>
    <property type="molecule type" value="Genomic_DNA"/>
</dbReference>
<reference evidence="15 16" key="1">
    <citation type="submission" date="2017-10" db="EMBL/GenBank/DDBJ databases">
        <title>Extensive intraspecific genome diversity in a model arbuscular mycorrhizal fungus.</title>
        <authorList>
            <person name="Chen E.C.H."/>
            <person name="Morin E."/>
            <person name="Baudet D."/>
            <person name="Noel J."/>
            <person name="Ndikumana S."/>
            <person name="Charron P."/>
            <person name="St-Onge C."/>
            <person name="Giorgi J."/>
            <person name="Grigoriev I.V."/>
            <person name="Roux C."/>
            <person name="Martin F.M."/>
            <person name="Corradi N."/>
        </authorList>
    </citation>
    <scope>NUCLEOTIDE SEQUENCE [LARGE SCALE GENOMIC DNA]</scope>
    <source>
        <strain evidence="15 16">A1</strain>
    </source>
</reference>
<dbReference type="GO" id="GO:0005743">
    <property type="term" value="C:mitochondrial inner membrane"/>
    <property type="evidence" value="ECO:0007669"/>
    <property type="project" value="UniProtKB-SubCell"/>
</dbReference>
<dbReference type="Proteomes" id="UP000232688">
    <property type="component" value="Unassembled WGS sequence"/>
</dbReference>
<keyword evidence="5 12" id="KW-0812">Transmembrane</keyword>
<comment type="function">
    <text evidence="14">Catalyzes the exchange of ADP and ATP across the membrane.</text>
</comment>
<comment type="caution">
    <text evidence="15">The sequence shown here is derived from an EMBL/GenBank/DDBJ whole genome shotgun (WGS) entry which is preliminary data.</text>
</comment>
<dbReference type="InterPro" id="IPR018108">
    <property type="entry name" value="MCP_transmembrane"/>
</dbReference>
<evidence type="ECO:0000256" key="7">
    <source>
        <dbReference type="ARBA" id="ARBA00022792"/>
    </source>
</evidence>
<dbReference type="PROSITE" id="PS50920">
    <property type="entry name" value="SOLCAR"/>
    <property type="match status" value="1"/>
</dbReference>
<dbReference type="GO" id="GO:0005471">
    <property type="term" value="F:ATP:ADP antiporter activity"/>
    <property type="evidence" value="ECO:0007669"/>
    <property type="project" value="UniProtKB-UniRule"/>
</dbReference>
<evidence type="ECO:0000256" key="2">
    <source>
        <dbReference type="ARBA" id="ARBA00006375"/>
    </source>
</evidence>
<reference evidence="15 16" key="2">
    <citation type="submission" date="2017-10" db="EMBL/GenBank/DDBJ databases">
        <title>Genome analyses suggest a sexual origin of heterokaryosis in a supposedly ancient asexual fungus.</title>
        <authorList>
            <person name="Corradi N."/>
            <person name="Sedzielewska K."/>
            <person name="Noel J."/>
            <person name="Charron P."/>
            <person name="Farinelli L."/>
            <person name="Marton T."/>
            <person name="Kruger M."/>
            <person name="Pelin A."/>
            <person name="Brachmann A."/>
            <person name="Corradi N."/>
        </authorList>
    </citation>
    <scope>NUCLEOTIDE SEQUENCE [LARGE SCALE GENOMIC DNA]</scope>
    <source>
        <strain evidence="15 16">A1</strain>
    </source>
</reference>
<keyword evidence="7" id="KW-0999">Mitochondrion inner membrane</keyword>
<keyword evidence="6" id="KW-0677">Repeat</keyword>
<evidence type="ECO:0000256" key="10">
    <source>
        <dbReference type="ARBA" id="ARBA00023136"/>
    </source>
</evidence>
<keyword evidence="10 12" id="KW-0472">Membrane</keyword>
<evidence type="ECO:0000256" key="8">
    <source>
        <dbReference type="ARBA" id="ARBA00022989"/>
    </source>
</evidence>
<evidence type="ECO:0000256" key="9">
    <source>
        <dbReference type="ARBA" id="ARBA00023128"/>
    </source>
</evidence>
<evidence type="ECO:0000256" key="3">
    <source>
        <dbReference type="ARBA" id="ARBA00022448"/>
    </source>
</evidence>
<evidence type="ECO:0000256" key="11">
    <source>
        <dbReference type="ARBA" id="ARBA00024143"/>
    </source>
</evidence>
<comment type="catalytic activity">
    <reaction evidence="11">
        <text>ADP(in) + ATP(out) = ADP(out) + ATP(in)</text>
        <dbReference type="Rhea" id="RHEA:34999"/>
        <dbReference type="ChEBI" id="CHEBI:30616"/>
        <dbReference type="ChEBI" id="CHEBI:456216"/>
    </reaction>
    <physiologicalReaction direction="left-to-right" evidence="11">
        <dbReference type="Rhea" id="RHEA:35000"/>
    </physiologicalReaction>
</comment>
<proteinExistence type="inferred from homology"/>
<dbReference type="Pfam" id="PF00153">
    <property type="entry name" value="Mito_carr"/>
    <property type="match status" value="1"/>
</dbReference>
<comment type="similarity">
    <text evidence="2 13">Belongs to the mitochondrial carrier (TC 2.A.29) family.</text>
</comment>
<evidence type="ECO:0000256" key="6">
    <source>
        <dbReference type="ARBA" id="ARBA00022737"/>
    </source>
</evidence>
<sequence length="110" mass="12227">MAFFETNISSYPYRKCQASYPKSRYARLITPHKGIDKDGYAKAFLGNIASGSVSGAVSLTFVYSPDYIRIRLSNGAKNAKKGGKRQFHGLIDVYHKTLKSDGIIGLYRVN</sequence>
<evidence type="ECO:0000256" key="1">
    <source>
        <dbReference type="ARBA" id="ARBA00004448"/>
    </source>
</evidence>
<dbReference type="PANTHER" id="PTHR45635">
    <property type="entry name" value="ADP,ATP CARRIER PROTEIN 1-RELATED-RELATED"/>
    <property type="match status" value="1"/>
</dbReference>
<evidence type="ECO:0000256" key="4">
    <source>
        <dbReference type="ARBA" id="ARBA00022449"/>
    </source>
</evidence>
<evidence type="ECO:0000313" key="16">
    <source>
        <dbReference type="Proteomes" id="UP000232688"/>
    </source>
</evidence>
<dbReference type="VEuPathDB" id="FungiDB:FUN_001646"/>
<evidence type="ECO:0000256" key="14">
    <source>
        <dbReference type="RuleBase" id="RU368008"/>
    </source>
</evidence>